<gene>
    <name evidence="1" type="ORF">LCGC14_0368810</name>
</gene>
<proteinExistence type="predicted"/>
<organism evidence="1">
    <name type="scientific">marine sediment metagenome</name>
    <dbReference type="NCBI Taxonomy" id="412755"/>
    <lineage>
        <taxon>unclassified sequences</taxon>
        <taxon>metagenomes</taxon>
        <taxon>ecological metagenomes</taxon>
    </lineage>
</organism>
<protein>
    <recommendedName>
        <fullName evidence="2">RND efflux pump membrane fusion protein barrel-sandwich domain-containing protein</fullName>
    </recommendedName>
</protein>
<accession>A0A0F9TBM7</accession>
<dbReference type="EMBL" id="LAZR01000293">
    <property type="protein sequence ID" value="KKN76589.1"/>
    <property type="molecule type" value="Genomic_DNA"/>
</dbReference>
<evidence type="ECO:0000313" key="1">
    <source>
        <dbReference type="EMBL" id="KKN76589.1"/>
    </source>
</evidence>
<reference evidence="1" key="1">
    <citation type="journal article" date="2015" name="Nature">
        <title>Complex archaea that bridge the gap between prokaryotes and eukaryotes.</title>
        <authorList>
            <person name="Spang A."/>
            <person name="Saw J.H."/>
            <person name="Jorgensen S.L."/>
            <person name="Zaremba-Niedzwiedzka K."/>
            <person name="Martijn J."/>
            <person name="Lind A.E."/>
            <person name="van Eijk R."/>
            <person name="Schleper C."/>
            <person name="Guy L."/>
            <person name="Ettema T.J."/>
        </authorList>
    </citation>
    <scope>NUCLEOTIDE SEQUENCE</scope>
</reference>
<dbReference type="AlphaFoldDB" id="A0A0F9TBM7"/>
<evidence type="ECO:0008006" key="2">
    <source>
        <dbReference type="Google" id="ProtNLM"/>
    </source>
</evidence>
<sequence length="67" mass="7079">MLLAVPALTPVRKGQTIHVCIDSLPQPNLADLASRRLQATVTRVDRDELLSTGQLAVGVQFAAPASS</sequence>
<comment type="caution">
    <text evidence="1">The sequence shown here is derived from an EMBL/GenBank/DDBJ whole genome shotgun (WGS) entry which is preliminary data.</text>
</comment>
<name>A0A0F9TBM7_9ZZZZ</name>